<dbReference type="RefSeq" id="WP_202994321.1">
    <property type="nucleotide sequence ID" value="NZ_JAENHO010000007.1"/>
</dbReference>
<dbReference type="EMBL" id="JAENHO010000007">
    <property type="protein sequence ID" value="MBL7257699.1"/>
    <property type="molecule type" value="Genomic_DNA"/>
</dbReference>
<dbReference type="SUPFAM" id="SSF55729">
    <property type="entry name" value="Acyl-CoA N-acyltransferases (Nat)"/>
    <property type="match status" value="1"/>
</dbReference>
<evidence type="ECO:0000259" key="1">
    <source>
        <dbReference type="PROSITE" id="PS51186"/>
    </source>
</evidence>
<gene>
    <name evidence="2" type="ORF">JKJ07_25680</name>
</gene>
<comment type="caution">
    <text evidence="2">The sequence shown here is derived from an EMBL/GenBank/DDBJ whole genome shotgun (WGS) entry which is preliminary data.</text>
</comment>
<evidence type="ECO:0000313" key="2">
    <source>
        <dbReference type="EMBL" id="MBL7257699.1"/>
    </source>
</evidence>
<reference evidence="2 3" key="1">
    <citation type="submission" date="2021-01" db="EMBL/GenBank/DDBJ databases">
        <title>Actinoplanes sp. nov. LDG1-01 isolated from lichen.</title>
        <authorList>
            <person name="Saeng-In P."/>
            <person name="Phongsopitanun W."/>
            <person name="Kanchanasin P."/>
            <person name="Yuki M."/>
            <person name="Kudo T."/>
            <person name="Ohkuma M."/>
            <person name="Tanasupawat S."/>
        </authorList>
    </citation>
    <scope>NUCLEOTIDE SEQUENCE [LARGE SCALE GENOMIC DNA]</scope>
    <source>
        <strain evidence="2 3">LDG1-01</strain>
    </source>
</reference>
<dbReference type="InterPro" id="IPR016181">
    <property type="entry name" value="Acyl_CoA_acyltransferase"/>
</dbReference>
<proteinExistence type="predicted"/>
<dbReference type="CDD" id="cd04301">
    <property type="entry name" value="NAT_SF"/>
    <property type="match status" value="1"/>
</dbReference>
<dbReference type="Proteomes" id="UP000598996">
    <property type="component" value="Unassembled WGS sequence"/>
</dbReference>
<evidence type="ECO:0000313" key="3">
    <source>
        <dbReference type="Proteomes" id="UP000598996"/>
    </source>
</evidence>
<keyword evidence="3" id="KW-1185">Reference proteome</keyword>
<sequence length="137" mass="14556">MTITVVPRFEVDDEALSGLHARAFGGDPAVVTPWAARLARHALTWVGAFDGSRLAGFVQVAWDGGAHAFLLDTAVEPGLQHGGIGTALVSAAVAEARAAGCEWVHVDFEPHLAHFYRDRCGFAPTVAGLRHFPTNQT</sequence>
<name>A0ABS1VT98_9ACTN</name>
<dbReference type="InterPro" id="IPR000182">
    <property type="entry name" value="GNAT_dom"/>
</dbReference>
<protein>
    <submittedName>
        <fullName evidence="2">GNAT family N-acetyltransferase</fullName>
    </submittedName>
</protein>
<dbReference type="Pfam" id="PF00583">
    <property type="entry name" value="Acetyltransf_1"/>
    <property type="match status" value="1"/>
</dbReference>
<dbReference type="Gene3D" id="3.40.630.30">
    <property type="match status" value="1"/>
</dbReference>
<dbReference type="PROSITE" id="PS51186">
    <property type="entry name" value="GNAT"/>
    <property type="match status" value="1"/>
</dbReference>
<organism evidence="2 3">
    <name type="scientific">Paractinoplanes lichenicola</name>
    <dbReference type="NCBI Taxonomy" id="2802976"/>
    <lineage>
        <taxon>Bacteria</taxon>
        <taxon>Bacillati</taxon>
        <taxon>Actinomycetota</taxon>
        <taxon>Actinomycetes</taxon>
        <taxon>Micromonosporales</taxon>
        <taxon>Micromonosporaceae</taxon>
        <taxon>Paractinoplanes</taxon>
    </lineage>
</organism>
<feature type="domain" description="N-acetyltransferase" evidence="1">
    <location>
        <begin position="3"/>
        <end position="137"/>
    </location>
</feature>
<accession>A0ABS1VT98</accession>